<evidence type="ECO:0000256" key="1">
    <source>
        <dbReference type="SAM" id="MobiDB-lite"/>
    </source>
</evidence>
<evidence type="ECO:0000313" key="3">
    <source>
        <dbReference type="Proteomes" id="UP000674143"/>
    </source>
</evidence>
<dbReference type="GeneID" id="92361208"/>
<dbReference type="KEGG" id="loi:92361208"/>
<gene>
    <name evidence="2" type="ORF">LSCM4_05328</name>
</gene>
<dbReference type="RefSeq" id="XP_067062842.1">
    <property type="nucleotide sequence ID" value="XM_067207274.1"/>
</dbReference>
<sequence>MRRLLSLVTTAPPPSLVVSNVSRACAGARTTSPCHKLATIAVSSASSAALSSFTSFEAESELSLAQYDLEQLQPALRRTTSASKASVSPKTRHVSTPSPPRPTSRPLPHSQWSVAASSACVKSPQMAPSFAATPPLRCSPPPVVRPEPVMLPALLQRSRWHNVVHERYRASVPGYVDACAQVLGEIRRIWKVCAASRTRCEVGTRGPHGGQGEEDGAGCFAGRVHALLRRAHADALLVLLEEVTGTHNGEHGLADSAAGFSCELTVHLVDILARRPVELSGKRMAHLSKILLSCPYLLAATPSTQDGLAQALVAAVQEGVWHAFTLLCYATRRSLRRRQNVDCLEALLCGVYMRAHQDPATAPNGCREGCALPLASSILRSSLDDVQSERQRRHGSSLLPPRLMAKVRQAALCHLVHRCLLNGASAKAAAGAADAITEERASLLLAWVFLLAREDLDPVVRAAVVYRLRKNPGLTEGSSSAGALPVCVDSWRQLALRVVAVLPPSDVGGQRAPVLTNGPGIFRRTDQASKDTGGWAVAPVDRLLLSTLHQRSPTQKQASLWPWSATEQEDTRGVEAAWARTGNAGTRCVLNGAAAALHAYARLQWKPLSVSEVDQSVPDDVRFTLSGVHAAPSPTAACAFSADSEMAKECEDVIEAAADLPLHTRCLAEVLCTRLLSCLHRWKGTLPGGVALTTASSGAAQASPTVAAASTQRRILAALHKLLPHTRTEVVMAALLELKSEAHPTADTRRRAKRNVHRDSSRIALSSAHIWPSMPQRACWPLISTVCRHADDAVRAVREWMCYREMMATPLALASVQRLREWLLALPGSQHSSQLVKVLREWAEMETRKLSGTSSLARACRSAWTDVARTALEQHAAQALLAALDGRCAAAVAAQAPSCSPCGAELRRIYAAMSGPASAPLRQLQWIANANSSAAREWRWSTGVTSLPIERATGDQPESLLRPTLAVPAAVLLVEATEADLTDTEHDAAVQLLCLRCFPSIPSFDTFSWSDRLACRALERAQATSSSATQPVMESDAAVTADRSCAADGDAAASQRKSVQCSGAVVSAAALHYLISRGNRTALSAPGLAAMCSVTELDDAVRTLAVYVEFLQQTRHCRPDDGQCGERASDRQLRCAAAAYINCLSDAWHMTTRSAASTTSALSRDRIGESVLLTRLPSFYLCALRLYDTLMRGTAELDNVDEEVPHTLPRLPEALHEAAFRALVHGLETQRHTIETTLLLADSIARRWASRTTVSTTPSSGVCSTEAPTTLLSKGTRAFCLPISIYQLVLATYAADRAPLPHHVRACCEAALRREAKHEPEGPW</sequence>
<feature type="compositionally biased region" description="Polar residues" evidence="1">
    <location>
        <begin position="78"/>
        <end position="89"/>
    </location>
</feature>
<evidence type="ECO:0000313" key="2">
    <source>
        <dbReference type="EMBL" id="KAG5477935.1"/>
    </source>
</evidence>
<organism evidence="2 3">
    <name type="scientific">Leishmania orientalis</name>
    <dbReference type="NCBI Taxonomy" id="2249476"/>
    <lineage>
        <taxon>Eukaryota</taxon>
        <taxon>Discoba</taxon>
        <taxon>Euglenozoa</taxon>
        <taxon>Kinetoplastea</taxon>
        <taxon>Metakinetoplastina</taxon>
        <taxon>Trypanosomatida</taxon>
        <taxon>Trypanosomatidae</taxon>
        <taxon>Leishmaniinae</taxon>
        <taxon>Leishmania</taxon>
    </lineage>
</organism>
<keyword evidence="3" id="KW-1185">Reference proteome</keyword>
<feature type="region of interest" description="Disordered" evidence="1">
    <location>
        <begin position="78"/>
        <end position="109"/>
    </location>
</feature>
<proteinExistence type="predicted"/>
<comment type="caution">
    <text evidence="2">The sequence shown here is derived from an EMBL/GenBank/DDBJ whole genome shotgun (WGS) entry which is preliminary data.</text>
</comment>
<reference evidence="3" key="2">
    <citation type="journal article" date="2021" name="Sci. Data">
        <title>Chromosome-scale genome sequencing, assembly and annotation of six genomes from subfamily Leishmaniinae.</title>
        <authorList>
            <person name="Almutairi H."/>
            <person name="Urbaniak M.D."/>
            <person name="Bates M.D."/>
            <person name="Jariyapan N."/>
            <person name="Kwakye-Nuako G."/>
            <person name="Thomaz Soccol V."/>
            <person name="Al-Salem W.S."/>
            <person name="Dillon R.J."/>
            <person name="Bates P.A."/>
            <person name="Gatherer D."/>
        </authorList>
    </citation>
    <scope>NUCLEOTIDE SEQUENCE [LARGE SCALE GENOMIC DNA]</scope>
</reference>
<protein>
    <submittedName>
        <fullName evidence="2">Uncharacterized protein</fullName>
    </submittedName>
</protein>
<reference evidence="3" key="1">
    <citation type="journal article" date="2021" name="Microbiol. Resour. Announc.">
        <title>LGAAP: Leishmaniinae Genome Assembly and Annotation Pipeline.</title>
        <authorList>
            <person name="Almutairi H."/>
            <person name="Urbaniak M.D."/>
            <person name="Bates M.D."/>
            <person name="Jariyapan N."/>
            <person name="Kwakye-Nuako G."/>
            <person name="Thomaz-Soccol V."/>
            <person name="Al-Salem W.S."/>
            <person name="Dillon R.J."/>
            <person name="Bates P.A."/>
            <person name="Gatherer D."/>
        </authorList>
    </citation>
    <scope>NUCLEOTIDE SEQUENCE [LARGE SCALE GENOMIC DNA]</scope>
</reference>
<dbReference type="Proteomes" id="UP000674143">
    <property type="component" value="Unassembled WGS sequence"/>
</dbReference>
<name>A0A836KPE1_9TRYP</name>
<accession>A0A836KPE1</accession>
<dbReference type="EMBL" id="JAFHLR010000024">
    <property type="protein sequence ID" value="KAG5477935.1"/>
    <property type="molecule type" value="Genomic_DNA"/>
</dbReference>